<keyword evidence="1" id="KW-0413">Isomerase</keyword>
<comment type="caution">
    <text evidence="4">The sequence shown here is derived from an EMBL/GenBank/DDBJ whole genome shotgun (WGS) entry which is preliminary data.</text>
</comment>
<sequence length="253" mass="26234">MPAAPPLAAAARAAAAPGRLGCHTASAAAAVERLVLRLVCDLAAAAAVAEAAPGAGGVTVCVELADPTQARIVESGGFAARVDRKLTLEVSPQSSRRLARLLAALDAVHRLSLAGRAATQRELFYRATADGDGTLFPGQKVMNDRASHRIRDAVGALGIGRPHLGVLTAERGLVSGRARWPSGARGAPRSAARPPRRAARRAAPAACRSARRCSTRSSTWRSGRRAACWSWRRTPSSSTCCGAACCPSCPWCS</sequence>
<dbReference type="InterPro" id="IPR036078">
    <property type="entry name" value="Spo11/TopoVI_A_sf"/>
</dbReference>
<protein>
    <recommendedName>
        <fullName evidence="3">Spo11/DNA topoisomerase VI subunit A N-terminal domain-containing protein</fullName>
    </recommendedName>
</protein>
<dbReference type="Gene3D" id="1.10.10.10">
    <property type="entry name" value="Winged helix-like DNA-binding domain superfamily/Winged helix DNA-binding domain"/>
    <property type="match status" value="1"/>
</dbReference>
<evidence type="ECO:0000313" key="5">
    <source>
        <dbReference type="Proteomes" id="UP001189429"/>
    </source>
</evidence>
<reference evidence="4" key="1">
    <citation type="submission" date="2023-10" db="EMBL/GenBank/DDBJ databases">
        <authorList>
            <person name="Chen Y."/>
            <person name="Shah S."/>
            <person name="Dougan E. K."/>
            <person name="Thang M."/>
            <person name="Chan C."/>
        </authorList>
    </citation>
    <scope>NUCLEOTIDE SEQUENCE [LARGE SCALE GENOMIC DNA]</scope>
</reference>
<evidence type="ECO:0000256" key="1">
    <source>
        <dbReference type="PROSITE-ProRule" id="PRU01385"/>
    </source>
</evidence>
<dbReference type="EMBL" id="CAUYUJ010016542">
    <property type="protein sequence ID" value="CAK0866504.1"/>
    <property type="molecule type" value="Genomic_DNA"/>
</dbReference>
<dbReference type="InterPro" id="IPR013049">
    <property type="entry name" value="Spo11/TopoVI_A_N"/>
</dbReference>
<evidence type="ECO:0000256" key="2">
    <source>
        <dbReference type="SAM" id="MobiDB-lite"/>
    </source>
</evidence>
<feature type="active site" description="O-(5'-phospho-DNA)-tyrosine intermediate" evidence="1">
    <location>
        <position position="125"/>
    </location>
</feature>
<evidence type="ECO:0000313" key="4">
    <source>
        <dbReference type="EMBL" id="CAK0866504.1"/>
    </source>
</evidence>
<name>A0ABN9V1A6_9DINO</name>
<dbReference type="Pfam" id="PF04406">
    <property type="entry name" value="TP6A_N"/>
    <property type="match status" value="1"/>
</dbReference>
<dbReference type="Proteomes" id="UP001189429">
    <property type="component" value="Unassembled WGS sequence"/>
</dbReference>
<dbReference type="PANTHER" id="PTHR10848">
    <property type="entry name" value="MEIOTIC RECOMBINATION PROTEIN SPO11"/>
    <property type="match status" value="1"/>
</dbReference>
<dbReference type="InterPro" id="IPR002815">
    <property type="entry name" value="Spo11/TopoVI_A"/>
</dbReference>
<proteinExistence type="inferred from homology"/>
<keyword evidence="5" id="KW-1185">Reference proteome</keyword>
<accession>A0ABN9V1A6</accession>
<keyword evidence="1" id="KW-0238">DNA-binding</keyword>
<dbReference type="SUPFAM" id="SSF56726">
    <property type="entry name" value="DNA topoisomerase IV, alpha subunit"/>
    <property type="match status" value="1"/>
</dbReference>
<evidence type="ECO:0000259" key="3">
    <source>
        <dbReference type="Pfam" id="PF04406"/>
    </source>
</evidence>
<feature type="domain" description="Spo11/DNA topoisomerase VI subunit A N-terminal" evidence="3">
    <location>
        <begin position="96"/>
        <end position="166"/>
    </location>
</feature>
<feature type="region of interest" description="Disordered" evidence="2">
    <location>
        <begin position="178"/>
        <end position="202"/>
    </location>
</feature>
<comment type="similarity">
    <text evidence="1">Belongs to the TOP6A family.</text>
</comment>
<dbReference type="InterPro" id="IPR036388">
    <property type="entry name" value="WH-like_DNA-bd_sf"/>
</dbReference>
<keyword evidence="1" id="KW-0799">Topoisomerase</keyword>
<dbReference type="PANTHER" id="PTHR10848:SF0">
    <property type="entry name" value="MEIOTIC RECOMBINATION PROTEIN SPO11"/>
    <property type="match status" value="1"/>
</dbReference>
<gene>
    <name evidence="4" type="ORF">PCOR1329_LOCUS53668</name>
</gene>
<comment type="catalytic activity">
    <reaction evidence="1">
        <text>ATP-dependent breakage, passage and rejoining of double-stranded DNA.</text>
        <dbReference type="EC" id="5.6.2.2"/>
    </reaction>
</comment>
<feature type="compositionally biased region" description="Low complexity" evidence="2">
    <location>
        <begin position="181"/>
        <end position="193"/>
    </location>
</feature>
<organism evidence="4 5">
    <name type="scientific">Prorocentrum cordatum</name>
    <dbReference type="NCBI Taxonomy" id="2364126"/>
    <lineage>
        <taxon>Eukaryota</taxon>
        <taxon>Sar</taxon>
        <taxon>Alveolata</taxon>
        <taxon>Dinophyceae</taxon>
        <taxon>Prorocentrales</taxon>
        <taxon>Prorocentraceae</taxon>
        <taxon>Prorocentrum</taxon>
    </lineage>
</organism>
<dbReference type="PROSITE" id="PS52041">
    <property type="entry name" value="TOPO_IIB"/>
    <property type="match status" value="1"/>
</dbReference>